<organism evidence="3 4">
    <name type="scientific">Streptomyces venezuelae</name>
    <dbReference type="NCBI Taxonomy" id="54571"/>
    <lineage>
        <taxon>Bacteria</taxon>
        <taxon>Bacillati</taxon>
        <taxon>Actinomycetota</taxon>
        <taxon>Actinomycetes</taxon>
        <taxon>Kitasatosporales</taxon>
        <taxon>Streptomycetaceae</taxon>
        <taxon>Streptomyces</taxon>
    </lineage>
</organism>
<feature type="domain" description="Histidine kinase/HSP90-like ATPase" evidence="2">
    <location>
        <begin position="30"/>
        <end position="137"/>
    </location>
</feature>
<sequence length="162" mass="17175">MEPIESLGSVINAPEHQQSLTLVANDRAPGRARSFTRQTLRAWGVEDLMDDAVLIVSELTTNAERHGRAPAENAEVRPGVEGEAADEITLTLAVQAGVVGIEVEDNSPEPPAPRIPSLYATSGRGLGLVTATADAWTACPKKDGSGKRVIAFVRRHKATVTS</sequence>
<evidence type="ECO:0000259" key="2">
    <source>
        <dbReference type="Pfam" id="PF13581"/>
    </source>
</evidence>
<dbReference type="GO" id="GO:0004674">
    <property type="term" value="F:protein serine/threonine kinase activity"/>
    <property type="evidence" value="ECO:0007669"/>
    <property type="project" value="UniProtKB-KW"/>
</dbReference>
<evidence type="ECO:0000256" key="1">
    <source>
        <dbReference type="ARBA" id="ARBA00022527"/>
    </source>
</evidence>
<name>A0A5P2AKD8_STRVZ</name>
<keyword evidence="1" id="KW-0808">Transferase</keyword>
<dbReference type="InterPro" id="IPR003594">
    <property type="entry name" value="HATPase_dom"/>
</dbReference>
<dbReference type="Proteomes" id="UP000324106">
    <property type="component" value="Chromosome"/>
</dbReference>
<dbReference type="OrthoDB" id="4201486at2"/>
<dbReference type="Gene3D" id="3.30.565.10">
    <property type="entry name" value="Histidine kinase-like ATPase, C-terminal domain"/>
    <property type="match status" value="1"/>
</dbReference>
<dbReference type="SUPFAM" id="SSF55874">
    <property type="entry name" value="ATPase domain of HSP90 chaperone/DNA topoisomerase II/histidine kinase"/>
    <property type="match status" value="1"/>
</dbReference>
<dbReference type="InterPro" id="IPR050267">
    <property type="entry name" value="Anti-sigma-factor_SerPK"/>
</dbReference>
<dbReference type="PANTHER" id="PTHR35526:SF3">
    <property type="entry name" value="ANTI-SIGMA-F FACTOR RSBW"/>
    <property type="match status" value="1"/>
</dbReference>
<keyword evidence="1" id="KW-0723">Serine/threonine-protein kinase</keyword>
<dbReference type="PANTHER" id="PTHR35526">
    <property type="entry name" value="ANTI-SIGMA-F FACTOR RSBW-RELATED"/>
    <property type="match status" value="1"/>
</dbReference>
<dbReference type="InterPro" id="IPR036890">
    <property type="entry name" value="HATPase_C_sf"/>
</dbReference>
<dbReference type="EMBL" id="CP029194">
    <property type="protein sequence ID" value="QES18653.1"/>
    <property type="molecule type" value="Genomic_DNA"/>
</dbReference>
<reference evidence="3 4" key="1">
    <citation type="submission" date="2018-05" db="EMBL/GenBank/DDBJ databases">
        <title>Streptomyces venezuelae.</title>
        <authorList>
            <person name="Kim W."/>
            <person name="Lee N."/>
            <person name="Cho B.-K."/>
        </authorList>
    </citation>
    <scope>NUCLEOTIDE SEQUENCE [LARGE SCALE GENOMIC DNA]</scope>
    <source>
        <strain evidence="3 4">ATCC 15068</strain>
    </source>
</reference>
<gene>
    <name evidence="3" type="ORF">DEJ46_05775</name>
</gene>
<protein>
    <recommendedName>
        <fullName evidence="2">Histidine kinase/HSP90-like ATPase domain-containing protein</fullName>
    </recommendedName>
</protein>
<dbReference type="Pfam" id="PF13581">
    <property type="entry name" value="HATPase_c_2"/>
    <property type="match status" value="1"/>
</dbReference>
<dbReference type="CDD" id="cd16936">
    <property type="entry name" value="HATPase_RsbW-like"/>
    <property type="match status" value="1"/>
</dbReference>
<evidence type="ECO:0000313" key="4">
    <source>
        <dbReference type="Proteomes" id="UP000324106"/>
    </source>
</evidence>
<dbReference type="RefSeq" id="WP_150264473.1">
    <property type="nucleotide sequence ID" value="NZ_CP029194.1"/>
</dbReference>
<keyword evidence="1" id="KW-0418">Kinase</keyword>
<accession>A0A5P2AKD8</accession>
<evidence type="ECO:0000313" key="3">
    <source>
        <dbReference type="EMBL" id="QES18653.1"/>
    </source>
</evidence>
<dbReference type="AlphaFoldDB" id="A0A5P2AKD8"/>
<proteinExistence type="predicted"/>